<dbReference type="PANTHER" id="PTHR35332:SF2">
    <property type="entry name" value="REGULATION OF ENOLASE PROTEIN 1"/>
    <property type="match status" value="1"/>
</dbReference>
<dbReference type="InterPro" id="IPR009784">
    <property type="entry name" value="DUF1349"/>
</dbReference>
<dbReference type="Gene3D" id="2.60.120.200">
    <property type="match status" value="1"/>
</dbReference>
<dbReference type="AlphaFoldDB" id="A0AAN6ZTX1"/>
<dbReference type="EMBL" id="MU857051">
    <property type="protein sequence ID" value="KAK4150787.1"/>
    <property type="molecule type" value="Genomic_DNA"/>
</dbReference>
<comment type="caution">
    <text evidence="1">The sequence shown here is derived from an EMBL/GenBank/DDBJ whole genome shotgun (WGS) entry which is preliminary data.</text>
</comment>
<reference evidence="1" key="1">
    <citation type="journal article" date="2023" name="Mol. Phylogenet. Evol.">
        <title>Genome-scale phylogeny and comparative genomics of the fungal order Sordariales.</title>
        <authorList>
            <person name="Hensen N."/>
            <person name="Bonometti L."/>
            <person name="Westerberg I."/>
            <person name="Brannstrom I.O."/>
            <person name="Guillou S."/>
            <person name="Cros-Aarteil S."/>
            <person name="Calhoun S."/>
            <person name="Haridas S."/>
            <person name="Kuo A."/>
            <person name="Mondo S."/>
            <person name="Pangilinan J."/>
            <person name="Riley R."/>
            <person name="LaButti K."/>
            <person name="Andreopoulos B."/>
            <person name="Lipzen A."/>
            <person name="Chen C."/>
            <person name="Yan M."/>
            <person name="Daum C."/>
            <person name="Ng V."/>
            <person name="Clum A."/>
            <person name="Steindorff A."/>
            <person name="Ohm R.A."/>
            <person name="Martin F."/>
            <person name="Silar P."/>
            <person name="Natvig D.O."/>
            <person name="Lalanne C."/>
            <person name="Gautier V."/>
            <person name="Ament-Velasquez S.L."/>
            <person name="Kruys A."/>
            <person name="Hutchinson M.I."/>
            <person name="Powell A.J."/>
            <person name="Barry K."/>
            <person name="Miller A.N."/>
            <person name="Grigoriev I.V."/>
            <person name="Debuchy R."/>
            <person name="Gladieux P."/>
            <person name="Hiltunen Thoren M."/>
            <person name="Johannesson H."/>
        </authorList>
    </citation>
    <scope>NUCLEOTIDE SEQUENCE</scope>
    <source>
        <strain evidence="1">CBS 538.74</strain>
    </source>
</reference>
<protein>
    <submittedName>
        <fullName evidence="1">Uncharacterized protein</fullName>
    </submittedName>
</protein>
<evidence type="ECO:0000313" key="1">
    <source>
        <dbReference type="EMBL" id="KAK4150787.1"/>
    </source>
</evidence>
<dbReference type="Proteomes" id="UP001302745">
    <property type="component" value="Unassembled WGS sequence"/>
</dbReference>
<name>A0AAN6ZTX1_9PEZI</name>
<sequence>MAPTNTFTITAGPGTDIWRKPPTTDVFNAPIALPPPNEGGGGPRPLRTTGPLTSFLSARLSLNFTPQQQYDQGGILLSFHRRHTTTTTTTPSSTTTASPPQKWIKSGIELYNGHPRLSTVSCDNWADWSVADLHQHPTSSQQEEGSSSASETGWTTMLIEKDKDVNGTGVWVYRVTDEGEKVPLREICWVFGDRPEEWDVEVHAMAARPEKAAQGGLVVEFGGLEVEWAEEA</sequence>
<proteinExistence type="predicted"/>
<dbReference type="Pfam" id="PF07081">
    <property type="entry name" value="DUF1349"/>
    <property type="match status" value="1"/>
</dbReference>
<accession>A0AAN6ZTX1</accession>
<gene>
    <name evidence="1" type="ORF">C8A00DRAFT_36614</name>
</gene>
<evidence type="ECO:0000313" key="2">
    <source>
        <dbReference type="Proteomes" id="UP001302745"/>
    </source>
</evidence>
<dbReference type="PANTHER" id="PTHR35332">
    <property type="entry name" value="REGULATION OF ENOLASE PROTEIN 1"/>
    <property type="match status" value="1"/>
</dbReference>
<reference evidence="1" key="2">
    <citation type="submission" date="2023-05" db="EMBL/GenBank/DDBJ databases">
        <authorList>
            <consortium name="Lawrence Berkeley National Laboratory"/>
            <person name="Steindorff A."/>
            <person name="Hensen N."/>
            <person name="Bonometti L."/>
            <person name="Westerberg I."/>
            <person name="Brannstrom I.O."/>
            <person name="Guillou S."/>
            <person name="Cros-Aarteil S."/>
            <person name="Calhoun S."/>
            <person name="Haridas S."/>
            <person name="Kuo A."/>
            <person name="Mondo S."/>
            <person name="Pangilinan J."/>
            <person name="Riley R."/>
            <person name="Labutti K."/>
            <person name="Andreopoulos B."/>
            <person name="Lipzen A."/>
            <person name="Chen C."/>
            <person name="Yanf M."/>
            <person name="Daum C."/>
            <person name="Ng V."/>
            <person name="Clum A."/>
            <person name="Ohm R."/>
            <person name="Martin F."/>
            <person name="Silar P."/>
            <person name="Natvig D."/>
            <person name="Lalanne C."/>
            <person name="Gautier V."/>
            <person name="Ament-Velasquez S.L."/>
            <person name="Kruys A."/>
            <person name="Hutchinson M.I."/>
            <person name="Powell A.J."/>
            <person name="Barry K."/>
            <person name="Miller A.N."/>
            <person name="Grigoriev I.V."/>
            <person name="Debuchy R."/>
            <person name="Gladieux P."/>
            <person name="Thoren M.H."/>
            <person name="Johannesson H."/>
        </authorList>
    </citation>
    <scope>NUCLEOTIDE SEQUENCE</scope>
    <source>
        <strain evidence="1">CBS 538.74</strain>
    </source>
</reference>
<keyword evidence="2" id="KW-1185">Reference proteome</keyword>
<organism evidence="1 2">
    <name type="scientific">Chaetomidium leptoderma</name>
    <dbReference type="NCBI Taxonomy" id="669021"/>
    <lineage>
        <taxon>Eukaryota</taxon>
        <taxon>Fungi</taxon>
        <taxon>Dikarya</taxon>
        <taxon>Ascomycota</taxon>
        <taxon>Pezizomycotina</taxon>
        <taxon>Sordariomycetes</taxon>
        <taxon>Sordariomycetidae</taxon>
        <taxon>Sordariales</taxon>
        <taxon>Chaetomiaceae</taxon>
        <taxon>Chaetomidium</taxon>
    </lineage>
</organism>